<accession>A0ABV4JMC5</accession>
<protein>
    <submittedName>
        <fullName evidence="1">Transporter substrate-binding domain-containing protein</fullName>
    </submittedName>
</protein>
<feature type="non-terminal residue" evidence="1">
    <location>
        <position position="1"/>
    </location>
</feature>
<evidence type="ECO:0000313" key="2">
    <source>
        <dbReference type="Proteomes" id="UP001567731"/>
    </source>
</evidence>
<feature type="non-terminal residue" evidence="1">
    <location>
        <position position="86"/>
    </location>
</feature>
<gene>
    <name evidence="1" type="ORF">QVM81_24575</name>
</gene>
<evidence type="ECO:0000313" key="1">
    <source>
        <dbReference type="EMBL" id="MEZ4054706.1"/>
    </source>
</evidence>
<keyword evidence="2" id="KW-1185">Reference proteome</keyword>
<organism evidence="1 2">
    <name type="scientific">Enterobacter rongchengensis</name>
    <dbReference type="NCBI Taxonomy" id="3030999"/>
    <lineage>
        <taxon>Bacteria</taxon>
        <taxon>Pseudomonadati</taxon>
        <taxon>Pseudomonadota</taxon>
        <taxon>Gammaproteobacteria</taxon>
        <taxon>Enterobacterales</taxon>
        <taxon>Enterobacteriaceae</taxon>
        <taxon>Enterobacter</taxon>
    </lineage>
</organism>
<reference evidence="1 2" key="1">
    <citation type="submission" date="2023-06" db="EMBL/GenBank/DDBJ databases">
        <title>Genome characterization of Enterobacterales and Pseudomonas spp isolates with different phenotypes to cefepime-taniborbactam.</title>
        <authorList>
            <person name="Hernandez-Garcia M."/>
            <person name="Garcia-Castillo M."/>
            <person name="Ruiz-Garbajosa P."/>
            <person name="Canton R."/>
        </authorList>
    </citation>
    <scope>NUCLEOTIDE SEQUENCE [LARGE SCALE GENOMIC DNA]</scope>
    <source>
        <strain evidence="1 2">A003</strain>
    </source>
</reference>
<dbReference type="Gene3D" id="3.40.190.10">
    <property type="entry name" value="Periplasmic binding protein-like II"/>
    <property type="match status" value="1"/>
</dbReference>
<dbReference type="EMBL" id="JAUEHC010000120">
    <property type="protein sequence ID" value="MEZ4054706.1"/>
    <property type="molecule type" value="Genomic_DNA"/>
</dbReference>
<sequence>DLKGRPVGGTAGTFEALALEKDSKAWGDAKGSFRAYQSEADTALAISQGHIDATVVSSTVAASWIKSGKYKGLKIAGDAPYDIDYV</sequence>
<dbReference type="RefSeq" id="WP_371196789.1">
    <property type="nucleotide sequence ID" value="NZ_JAUEHC010000120.1"/>
</dbReference>
<name>A0ABV4JMC5_9ENTR</name>
<dbReference type="Proteomes" id="UP001567731">
    <property type="component" value="Unassembled WGS sequence"/>
</dbReference>
<comment type="caution">
    <text evidence="1">The sequence shown here is derived from an EMBL/GenBank/DDBJ whole genome shotgun (WGS) entry which is preliminary data.</text>
</comment>
<proteinExistence type="predicted"/>
<dbReference type="SUPFAM" id="SSF53850">
    <property type="entry name" value="Periplasmic binding protein-like II"/>
    <property type="match status" value="1"/>
</dbReference>